<dbReference type="Proteomes" id="UP000266861">
    <property type="component" value="Unassembled WGS sequence"/>
</dbReference>
<dbReference type="STRING" id="1348612.A0A397JAU1"/>
<keyword evidence="7" id="KW-0732">Signal</keyword>
<comment type="caution">
    <text evidence="8">The sequence shown here is derived from an EMBL/GenBank/DDBJ whole genome shotgun (WGS) entry which is preliminary data.</text>
</comment>
<feature type="transmembrane region" description="Helical" evidence="6">
    <location>
        <begin position="62"/>
        <end position="85"/>
    </location>
</feature>
<evidence type="ECO:0008006" key="10">
    <source>
        <dbReference type="Google" id="ProtNLM"/>
    </source>
</evidence>
<evidence type="ECO:0000256" key="5">
    <source>
        <dbReference type="SAM" id="MobiDB-lite"/>
    </source>
</evidence>
<evidence type="ECO:0000256" key="2">
    <source>
        <dbReference type="ARBA" id="ARBA00022692"/>
    </source>
</evidence>
<dbReference type="OrthoDB" id="262547at2759"/>
<keyword evidence="2 6" id="KW-0812">Transmembrane</keyword>
<feature type="region of interest" description="Disordered" evidence="5">
    <location>
        <begin position="27"/>
        <end position="53"/>
    </location>
</feature>
<keyword evidence="9" id="KW-1185">Reference proteome</keyword>
<dbReference type="AlphaFoldDB" id="A0A397JAU1"/>
<feature type="transmembrane region" description="Helical" evidence="6">
    <location>
        <begin position="106"/>
        <end position="124"/>
    </location>
</feature>
<feature type="signal peptide" evidence="7">
    <location>
        <begin position="1"/>
        <end position="22"/>
    </location>
</feature>
<dbReference type="PANTHER" id="PTHR11040">
    <property type="entry name" value="ZINC/IRON TRANSPORTER"/>
    <property type="match status" value="1"/>
</dbReference>
<dbReference type="GO" id="GO:0016020">
    <property type="term" value="C:membrane"/>
    <property type="evidence" value="ECO:0007669"/>
    <property type="project" value="UniProtKB-SubCell"/>
</dbReference>
<sequence>MNYKLFISILLFATLAITHTLAHGGVDDGDDDWKPPPTATTTATTSASEENENHNKLASGNIGLGFGLTAISAAASAIGSLTPFLDLLFPYIPFLSGVKITESKGFLAGSFSFSAGILLFLTLGDLFPEAISSFKESGIFDRKFSSLFASAIFIITVLIIMLSKKAIKVYHKDKKTEVNNNIGDSNKNDLKEVNIEEKGLNNNNDNDIVSPHTARQLKNMGVSIAIALAIHNFPEGLAVFSTTIESSRIGTIFAIALSLHKIPEGLIISLPIYYATQSRLIAFLIAASVGVISQMLGAVLGYVLFVTVWNSAVSGFLFSIVTGFLLYIILHGMIPLARSYDPKDKYCTYYLFAAYRKAQNNGSFKFYLYLKIGEQLCHIHYLSIVETDHYQKSKTQVSMLTKVLYMQRGNIELDPIHFQQMIVESDPRLQGFFDKLEKALIPDKRSLYNKIEAKKTIVSLCYIMAGIRNKFANDFKLEIGLYLSASGTSRIAIDILNKFFSEQNNYLYVYNLDDYYDIHEKRRPNTTTLSTAKHMATCVCKQVSECAPVPIIFNGSSIHNPVNIDAKLFTVHFYDDAIAERKEERSMKEVRLIGFQEKNLHSMNDYVSALQLILDIKNDTDNSQYSIPSRINSFIPILGPLHVSLNSREHCKIREPILTKFGNICKDIEYRMVLDLLDNIIPATLDIYTILFRFVNFNDYYVENYHSKAHTNTNNNVDNIIKQAFVIDERNQYEIKNIFERTKTYPYKLSSLNLLTEKTFLFLLEYFQEIFKNSGKSKLHKTKKKIECKLITLDVTVDSRCLPIGFSTSVPLSPDTCDRCHKKLDNGEVLTCGHGYHYECYQIFKYGCCYCEEYYKRGIYSNVKPFLERLEKGPNILTSEEREEREERKDILVEENEIIEEIEISESQEVHKKFLRSLNYVNAWYIYVPSNTNSQCRCLHFHASNDQYICAACSYDESYHELNNNNNNNTTSNNYPFSIRPENNDVAPIFNPSKTTRRYFSRNINTRRRRFNDITNFTVTVFCLTGVNSNEVIKIPRSGGTKIAEQEELETSSSLHNVTSIIESAASSSSYNITNTFEFNNELVSSSSLHNITSFELQQSDINNYELDDNFGLNENTILELENVNVENDNDMIILNELSPKSSNTTDIFKNI</sequence>
<evidence type="ECO:0000313" key="9">
    <source>
        <dbReference type="Proteomes" id="UP000266861"/>
    </source>
</evidence>
<evidence type="ECO:0000256" key="7">
    <source>
        <dbReference type="SAM" id="SignalP"/>
    </source>
</evidence>
<feature type="transmembrane region" description="Helical" evidence="6">
    <location>
        <begin position="144"/>
        <end position="162"/>
    </location>
</feature>
<feature type="chain" id="PRO_5018005589" description="RING-type domain-containing protein" evidence="7">
    <location>
        <begin position="23"/>
        <end position="1152"/>
    </location>
</feature>
<proteinExistence type="predicted"/>
<feature type="compositionally biased region" description="Low complexity" evidence="5">
    <location>
        <begin position="39"/>
        <end position="48"/>
    </location>
</feature>
<evidence type="ECO:0000256" key="4">
    <source>
        <dbReference type="ARBA" id="ARBA00023136"/>
    </source>
</evidence>
<dbReference type="InterPro" id="IPR003689">
    <property type="entry name" value="ZIP"/>
</dbReference>
<keyword evidence="4 6" id="KW-0472">Membrane</keyword>
<protein>
    <recommendedName>
        <fullName evidence="10">RING-type domain-containing protein</fullName>
    </recommendedName>
</protein>
<feature type="transmembrane region" description="Helical" evidence="6">
    <location>
        <begin position="280"/>
        <end position="305"/>
    </location>
</feature>
<evidence type="ECO:0000256" key="1">
    <source>
        <dbReference type="ARBA" id="ARBA00004141"/>
    </source>
</evidence>
<evidence type="ECO:0000313" key="8">
    <source>
        <dbReference type="EMBL" id="RHZ83106.1"/>
    </source>
</evidence>
<dbReference type="PANTHER" id="PTHR11040:SF205">
    <property type="entry name" value="ZINC TRANSPORTER ZUPT"/>
    <property type="match status" value="1"/>
</dbReference>
<comment type="subcellular location">
    <subcellularLocation>
        <location evidence="1">Membrane</location>
        <topology evidence="1">Multi-pass membrane protein</topology>
    </subcellularLocation>
</comment>
<feature type="transmembrane region" description="Helical" evidence="6">
    <location>
        <begin position="311"/>
        <end position="330"/>
    </location>
</feature>
<dbReference type="EMBL" id="PQFF01000092">
    <property type="protein sequence ID" value="RHZ83106.1"/>
    <property type="molecule type" value="Genomic_DNA"/>
</dbReference>
<accession>A0A397JAU1</accession>
<name>A0A397JAU1_9GLOM</name>
<evidence type="ECO:0000256" key="6">
    <source>
        <dbReference type="SAM" id="Phobius"/>
    </source>
</evidence>
<dbReference type="Pfam" id="PF02535">
    <property type="entry name" value="Zip"/>
    <property type="match status" value="1"/>
</dbReference>
<organism evidence="8 9">
    <name type="scientific">Diversispora epigaea</name>
    <dbReference type="NCBI Taxonomy" id="1348612"/>
    <lineage>
        <taxon>Eukaryota</taxon>
        <taxon>Fungi</taxon>
        <taxon>Fungi incertae sedis</taxon>
        <taxon>Mucoromycota</taxon>
        <taxon>Glomeromycotina</taxon>
        <taxon>Glomeromycetes</taxon>
        <taxon>Diversisporales</taxon>
        <taxon>Diversisporaceae</taxon>
        <taxon>Diversispora</taxon>
    </lineage>
</organism>
<keyword evidence="3 6" id="KW-1133">Transmembrane helix</keyword>
<evidence type="ECO:0000256" key="3">
    <source>
        <dbReference type="ARBA" id="ARBA00022989"/>
    </source>
</evidence>
<dbReference type="GO" id="GO:0005385">
    <property type="term" value="F:zinc ion transmembrane transporter activity"/>
    <property type="evidence" value="ECO:0007669"/>
    <property type="project" value="TreeGrafter"/>
</dbReference>
<reference evidence="8 9" key="1">
    <citation type="submission" date="2018-08" db="EMBL/GenBank/DDBJ databases">
        <title>Genome and evolution of the arbuscular mycorrhizal fungus Diversispora epigaea (formerly Glomus versiforme) and its bacterial endosymbionts.</title>
        <authorList>
            <person name="Sun X."/>
            <person name="Fei Z."/>
            <person name="Harrison M."/>
        </authorList>
    </citation>
    <scope>NUCLEOTIDE SEQUENCE [LARGE SCALE GENOMIC DNA]</scope>
    <source>
        <strain evidence="8 9">IT104</strain>
    </source>
</reference>
<gene>
    <name evidence="8" type="ORF">Glove_99g269</name>
</gene>